<keyword evidence="5 7" id="KW-0862">Zinc</keyword>
<dbReference type="EC" id="1.1.1.1" evidence="3"/>
<dbReference type="InterPro" id="IPR036291">
    <property type="entry name" value="NAD(P)-bd_dom_sf"/>
</dbReference>
<dbReference type="SMART" id="SM00829">
    <property type="entry name" value="PKS_ER"/>
    <property type="match status" value="1"/>
</dbReference>
<dbReference type="InterPro" id="IPR013149">
    <property type="entry name" value="ADH-like_C"/>
</dbReference>
<sequence length="342" mass="35609">MKAVRFIEGGRPPEIVDIAKPEPGPGEVLLRIGGAGVCHSDLHVLDGEVPFKGPFTLGHENAGWIEALGQGVTGWKEGDAVAVYGPWGCGSCHHCQTSAENYCENHASLPTFGGGLGSDGGMAEYMIVPDPRLLVPLGELDPAQAAPLSDAALTPYHAIKAAQAKLTPDATVLVTGIGGLGQMALQILKATCSSRIVATDISADKLETARKLGADVVVNSGSKSAEEEIRDLVGGRGVTVALDFVGAQPTIDLASSLIGRDSRLTIVGLAGGTLSYNANTMPYGSQVMVPYWGTRAELIEVIALARSGQIKADIETHDLDEAATVYDRLREGKVPGRAVLVP</sequence>
<dbReference type="Pfam" id="PF00107">
    <property type="entry name" value="ADH_zinc_N"/>
    <property type="match status" value="1"/>
</dbReference>
<dbReference type="InterPro" id="IPR011032">
    <property type="entry name" value="GroES-like_sf"/>
</dbReference>
<comment type="similarity">
    <text evidence="2 7">Belongs to the zinc-containing alcohol dehydrogenase family.</text>
</comment>
<dbReference type="PANTHER" id="PTHR42940">
    <property type="entry name" value="ALCOHOL DEHYDROGENASE 1-RELATED"/>
    <property type="match status" value="1"/>
</dbReference>
<dbReference type="PANTHER" id="PTHR42940:SF8">
    <property type="entry name" value="VACUOLAR PROTEIN SORTING-ASSOCIATED PROTEIN 11"/>
    <property type="match status" value="1"/>
</dbReference>
<dbReference type="RefSeq" id="WP_243796781.1">
    <property type="nucleotide sequence ID" value="NZ_JALHAT010000003.1"/>
</dbReference>
<reference evidence="9" key="1">
    <citation type="submission" date="2022-03" db="EMBL/GenBank/DDBJ databases">
        <title>Identification of a novel bacterium isolated from mangrove sediments.</title>
        <authorList>
            <person name="Pan X."/>
        </authorList>
    </citation>
    <scope>NUCLEOTIDE SEQUENCE</scope>
    <source>
        <strain evidence="9">B2637</strain>
    </source>
</reference>
<evidence type="ECO:0000256" key="4">
    <source>
        <dbReference type="ARBA" id="ARBA00022723"/>
    </source>
</evidence>
<keyword evidence="6" id="KW-0560">Oxidoreductase</keyword>
<evidence type="ECO:0000256" key="7">
    <source>
        <dbReference type="RuleBase" id="RU361277"/>
    </source>
</evidence>
<dbReference type="InterPro" id="IPR002328">
    <property type="entry name" value="ADH_Zn_CS"/>
</dbReference>
<keyword evidence="4 7" id="KW-0479">Metal-binding</keyword>
<keyword evidence="10" id="KW-1185">Reference proteome</keyword>
<dbReference type="InterPro" id="IPR013154">
    <property type="entry name" value="ADH-like_N"/>
</dbReference>
<dbReference type="PROSITE" id="PS00059">
    <property type="entry name" value="ADH_ZINC"/>
    <property type="match status" value="1"/>
</dbReference>
<evidence type="ECO:0000256" key="1">
    <source>
        <dbReference type="ARBA" id="ARBA00001947"/>
    </source>
</evidence>
<dbReference type="InterPro" id="IPR020843">
    <property type="entry name" value="ER"/>
</dbReference>
<dbReference type="Gene3D" id="3.90.180.10">
    <property type="entry name" value="Medium-chain alcohol dehydrogenases, catalytic domain"/>
    <property type="match status" value="1"/>
</dbReference>
<evidence type="ECO:0000256" key="6">
    <source>
        <dbReference type="ARBA" id="ARBA00023002"/>
    </source>
</evidence>
<dbReference type="SUPFAM" id="SSF50129">
    <property type="entry name" value="GroES-like"/>
    <property type="match status" value="1"/>
</dbReference>
<comment type="cofactor">
    <cofactor evidence="1 7">
        <name>Zn(2+)</name>
        <dbReference type="ChEBI" id="CHEBI:29105"/>
    </cofactor>
</comment>
<dbReference type="Pfam" id="PF08240">
    <property type="entry name" value="ADH_N"/>
    <property type="match status" value="1"/>
</dbReference>
<dbReference type="SUPFAM" id="SSF51735">
    <property type="entry name" value="NAD(P)-binding Rossmann-fold domains"/>
    <property type="match status" value="1"/>
</dbReference>
<evidence type="ECO:0000313" key="9">
    <source>
        <dbReference type="EMBL" id="MCJ1959560.1"/>
    </source>
</evidence>
<protein>
    <recommendedName>
        <fullName evidence="3">alcohol dehydrogenase</fullName>
        <ecNumber evidence="3">1.1.1.1</ecNumber>
    </recommendedName>
</protein>
<dbReference type="Proteomes" id="UP001162802">
    <property type="component" value="Unassembled WGS sequence"/>
</dbReference>
<feature type="domain" description="Enoyl reductase (ER)" evidence="8">
    <location>
        <begin position="10"/>
        <end position="340"/>
    </location>
</feature>
<dbReference type="EMBL" id="JALHAT010000003">
    <property type="protein sequence ID" value="MCJ1959560.1"/>
    <property type="molecule type" value="Genomic_DNA"/>
</dbReference>
<organism evidence="9 10">
    <name type="scientific">Novosphingobium mangrovi</name>
    <name type="common">ex Hu et al. 2023</name>
    <dbReference type="NCBI Taxonomy" id="2930094"/>
    <lineage>
        <taxon>Bacteria</taxon>
        <taxon>Pseudomonadati</taxon>
        <taxon>Pseudomonadota</taxon>
        <taxon>Alphaproteobacteria</taxon>
        <taxon>Sphingomonadales</taxon>
        <taxon>Sphingomonadaceae</taxon>
        <taxon>Novosphingobium</taxon>
    </lineage>
</organism>
<evidence type="ECO:0000256" key="3">
    <source>
        <dbReference type="ARBA" id="ARBA00013190"/>
    </source>
</evidence>
<comment type="caution">
    <text evidence="9">The sequence shown here is derived from an EMBL/GenBank/DDBJ whole genome shotgun (WGS) entry which is preliminary data.</text>
</comment>
<dbReference type="CDD" id="cd05284">
    <property type="entry name" value="arabinose_DH_like"/>
    <property type="match status" value="1"/>
</dbReference>
<proteinExistence type="inferred from homology"/>
<accession>A0ABT0A8N3</accession>
<evidence type="ECO:0000259" key="8">
    <source>
        <dbReference type="SMART" id="SM00829"/>
    </source>
</evidence>
<name>A0ABT0A8N3_9SPHN</name>
<dbReference type="Gene3D" id="3.40.50.720">
    <property type="entry name" value="NAD(P)-binding Rossmann-like Domain"/>
    <property type="match status" value="1"/>
</dbReference>
<evidence type="ECO:0000256" key="5">
    <source>
        <dbReference type="ARBA" id="ARBA00022833"/>
    </source>
</evidence>
<evidence type="ECO:0000313" key="10">
    <source>
        <dbReference type="Proteomes" id="UP001162802"/>
    </source>
</evidence>
<gene>
    <name evidence="9" type="ORF">MTR65_02535</name>
</gene>
<evidence type="ECO:0000256" key="2">
    <source>
        <dbReference type="ARBA" id="ARBA00008072"/>
    </source>
</evidence>